<dbReference type="Proteomes" id="UP001055072">
    <property type="component" value="Unassembled WGS sequence"/>
</dbReference>
<keyword evidence="2" id="KW-1185">Reference proteome</keyword>
<accession>A0ACB8TSH2</accession>
<protein>
    <submittedName>
        <fullName evidence="1">BING4CT-domain-containing protein</fullName>
    </submittedName>
</protein>
<gene>
    <name evidence="1" type="ORF">BDY19DRAFT_1095465</name>
</gene>
<proteinExistence type="predicted"/>
<reference evidence="1" key="1">
    <citation type="journal article" date="2021" name="Environ. Microbiol.">
        <title>Gene family expansions and transcriptome signatures uncover fungal adaptations to wood decay.</title>
        <authorList>
            <person name="Hage H."/>
            <person name="Miyauchi S."/>
            <person name="Viragh M."/>
            <person name="Drula E."/>
            <person name="Min B."/>
            <person name="Chaduli D."/>
            <person name="Navarro D."/>
            <person name="Favel A."/>
            <person name="Norest M."/>
            <person name="Lesage-Meessen L."/>
            <person name="Balint B."/>
            <person name="Merenyi Z."/>
            <person name="de Eugenio L."/>
            <person name="Morin E."/>
            <person name="Martinez A.T."/>
            <person name="Baldrian P."/>
            <person name="Stursova M."/>
            <person name="Martinez M.J."/>
            <person name="Novotny C."/>
            <person name="Magnuson J.K."/>
            <person name="Spatafora J.W."/>
            <person name="Maurice S."/>
            <person name="Pangilinan J."/>
            <person name="Andreopoulos W."/>
            <person name="LaButti K."/>
            <person name="Hundley H."/>
            <person name="Na H."/>
            <person name="Kuo A."/>
            <person name="Barry K."/>
            <person name="Lipzen A."/>
            <person name="Henrissat B."/>
            <person name="Riley R."/>
            <person name="Ahrendt S."/>
            <person name="Nagy L.G."/>
            <person name="Grigoriev I.V."/>
            <person name="Martin F."/>
            <person name="Rosso M.N."/>
        </authorList>
    </citation>
    <scope>NUCLEOTIDE SEQUENCE</scope>
    <source>
        <strain evidence="1">CBS 384.51</strain>
    </source>
</reference>
<organism evidence="1 2">
    <name type="scientific">Irpex rosettiformis</name>
    <dbReference type="NCBI Taxonomy" id="378272"/>
    <lineage>
        <taxon>Eukaryota</taxon>
        <taxon>Fungi</taxon>
        <taxon>Dikarya</taxon>
        <taxon>Basidiomycota</taxon>
        <taxon>Agaricomycotina</taxon>
        <taxon>Agaricomycetes</taxon>
        <taxon>Polyporales</taxon>
        <taxon>Irpicaceae</taxon>
        <taxon>Irpex</taxon>
    </lineage>
</organism>
<name>A0ACB8TSH2_9APHY</name>
<comment type="caution">
    <text evidence="1">The sequence shown here is derived from an EMBL/GenBank/DDBJ whole genome shotgun (WGS) entry which is preliminary data.</text>
</comment>
<evidence type="ECO:0000313" key="1">
    <source>
        <dbReference type="EMBL" id="KAI0084978.1"/>
    </source>
</evidence>
<sequence length="617" mass="68358">MDALFAKADAIRPISKRRRTASSKDGHRSKKPSASKPQGESSSASNDLTLTSVVVNTKLPKSLRDKSPPTESVPQYKHIANKKLRAQLTRQSAQTARSKALVKDAELLLAEDAGLVQVEGDMEKTWRVGQSEVVQAAGEEAARGRKEWTLDGGPYRARYTRNGRHLAVVGRKGHVATFDWQTGTLHSELQLRETCRDITFLHDHSHYAVAQQKYVFIYDRDGVELHRLKSHVEPTRLEFLPYHWLLVSVGNPGYLKYQDTSTGQLVVEHRTKLGACTTMTQNLHNAVIHLGHQNGTVTLWTPNLPHPAVRLLAHLGPVVGVSVDPSTGGRYMATSGQDGTVKVWDCRNWKGAVRTWQTRGGGADVEWSQRGVLAVASGGSVNTYAKPAIQTPFSGAAPPPLYLTHPIPHRPLTSLRFCPFQDILTVGHSAGLSSVLVPGSGEPNFDSSEADPFENKRARREKEVKSLLDKIQPDMITLDPEFVGSLAPPPKLTTAVDDKSDIPYARLPRFERLKVSGKADETEETDGDDNDGSDEEGEGKKSKLSKAEKEKNKMRGKNKSLKRYLRKQRKNVIDPKAVAVRDRLAKQREERKRAIEEAKGNVQTEKSSALDRFKRSS</sequence>
<evidence type="ECO:0000313" key="2">
    <source>
        <dbReference type="Proteomes" id="UP001055072"/>
    </source>
</evidence>
<dbReference type="EMBL" id="MU274936">
    <property type="protein sequence ID" value="KAI0084978.1"/>
    <property type="molecule type" value="Genomic_DNA"/>
</dbReference>